<reference evidence="2" key="4">
    <citation type="submission" date="2025-09" db="UniProtKB">
        <authorList>
            <consortium name="Ensembl"/>
        </authorList>
    </citation>
    <scope>IDENTIFICATION</scope>
    <source>
        <strain evidence="2">JP 163 A</strain>
    </source>
</reference>
<dbReference type="Proteomes" id="UP000002852">
    <property type="component" value="Unassembled WGS sequence"/>
</dbReference>
<dbReference type="InterPro" id="IPR013783">
    <property type="entry name" value="Ig-like_fold"/>
</dbReference>
<evidence type="ECO:0000313" key="2">
    <source>
        <dbReference type="Ensembl" id="ENSXMAP00000028752.1"/>
    </source>
</evidence>
<dbReference type="SUPFAM" id="SSF48726">
    <property type="entry name" value="Immunoglobulin"/>
    <property type="match status" value="1"/>
</dbReference>
<dbReference type="InterPro" id="IPR036179">
    <property type="entry name" value="Ig-like_dom_sf"/>
</dbReference>
<reference evidence="2" key="3">
    <citation type="submission" date="2025-08" db="UniProtKB">
        <authorList>
            <consortium name="Ensembl"/>
        </authorList>
    </citation>
    <scope>IDENTIFICATION</scope>
    <source>
        <strain evidence="2">JP 163 A</strain>
    </source>
</reference>
<proteinExistence type="predicted"/>
<dbReference type="Pfam" id="PF07686">
    <property type="entry name" value="V-set"/>
    <property type="match status" value="1"/>
</dbReference>
<reference evidence="3" key="1">
    <citation type="submission" date="2012-01" db="EMBL/GenBank/DDBJ databases">
        <authorList>
            <person name="Walter R."/>
            <person name="Schartl M."/>
            <person name="Warren W."/>
        </authorList>
    </citation>
    <scope>NUCLEOTIDE SEQUENCE [LARGE SCALE GENOMIC DNA]</scope>
    <source>
        <strain evidence="3">JP 163 A</strain>
    </source>
</reference>
<evidence type="ECO:0000259" key="1">
    <source>
        <dbReference type="Pfam" id="PF07686"/>
    </source>
</evidence>
<dbReference type="Gene3D" id="2.60.40.10">
    <property type="entry name" value="Immunoglobulins"/>
    <property type="match status" value="1"/>
</dbReference>
<dbReference type="GeneTree" id="ENSGT01030000236847"/>
<sequence>MKAERQTESVRAFLLVDSPAGLQGADSCYHEDVMSQFRAAGENFSFLCLHHLPETWKIFCRDDCEGENVLIKTQADSAQRGRFSSEYRSSQILVVSISPLTKSDSGTYRCGTGASVSAASFTEFELRVTDGEFLLKLQMFESRNMTPDRCCKPTAVLDRRSGPQQKRVSAEPGSSVTVACWFVQKTFPLHSGLLKYTIENSFPVIHIIFLRM</sequence>
<name>A0A3B5QCU9_XIPMA</name>
<dbReference type="InParanoid" id="A0A3B5QCU9"/>
<protein>
    <recommendedName>
        <fullName evidence="1">Immunoglobulin V-set domain-containing protein</fullName>
    </recommendedName>
</protein>
<dbReference type="AlphaFoldDB" id="A0A3B5QCU9"/>
<dbReference type="Ensembl" id="ENSXMAT00000034126.1">
    <property type="protein sequence ID" value="ENSXMAP00000028752.1"/>
    <property type="gene ID" value="ENSXMAG00000023974.1"/>
</dbReference>
<reference evidence="3" key="2">
    <citation type="journal article" date="2013" name="Nat. Genet.">
        <title>The genome of the platyfish, Xiphophorus maculatus, provides insights into evolutionary adaptation and several complex traits.</title>
        <authorList>
            <person name="Schartl M."/>
            <person name="Walter R.B."/>
            <person name="Shen Y."/>
            <person name="Garcia T."/>
            <person name="Catchen J."/>
            <person name="Amores A."/>
            <person name="Braasch I."/>
            <person name="Chalopin D."/>
            <person name="Volff J.N."/>
            <person name="Lesch K.P."/>
            <person name="Bisazza A."/>
            <person name="Minx P."/>
            <person name="Hillier L."/>
            <person name="Wilson R.K."/>
            <person name="Fuerstenberg S."/>
            <person name="Boore J."/>
            <person name="Searle S."/>
            <person name="Postlethwait J.H."/>
            <person name="Warren W.C."/>
        </authorList>
    </citation>
    <scope>NUCLEOTIDE SEQUENCE [LARGE SCALE GENOMIC DNA]</scope>
    <source>
        <strain evidence="3">JP 163 A</strain>
    </source>
</reference>
<keyword evidence="3" id="KW-1185">Reference proteome</keyword>
<feature type="domain" description="Immunoglobulin V-set" evidence="1">
    <location>
        <begin position="40"/>
        <end position="129"/>
    </location>
</feature>
<dbReference type="InterPro" id="IPR013106">
    <property type="entry name" value="Ig_V-set"/>
</dbReference>
<accession>A0A3B5QCU9</accession>
<evidence type="ECO:0000313" key="3">
    <source>
        <dbReference type="Proteomes" id="UP000002852"/>
    </source>
</evidence>
<organism evidence="2 3">
    <name type="scientific">Xiphophorus maculatus</name>
    <name type="common">Southern platyfish</name>
    <name type="synonym">Platypoecilus maculatus</name>
    <dbReference type="NCBI Taxonomy" id="8083"/>
    <lineage>
        <taxon>Eukaryota</taxon>
        <taxon>Metazoa</taxon>
        <taxon>Chordata</taxon>
        <taxon>Craniata</taxon>
        <taxon>Vertebrata</taxon>
        <taxon>Euteleostomi</taxon>
        <taxon>Actinopterygii</taxon>
        <taxon>Neopterygii</taxon>
        <taxon>Teleostei</taxon>
        <taxon>Neoteleostei</taxon>
        <taxon>Acanthomorphata</taxon>
        <taxon>Ovalentaria</taxon>
        <taxon>Atherinomorphae</taxon>
        <taxon>Cyprinodontiformes</taxon>
        <taxon>Poeciliidae</taxon>
        <taxon>Poeciliinae</taxon>
        <taxon>Xiphophorus</taxon>
    </lineage>
</organism>